<dbReference type="AlphaFoldDB" id="A0AA88VFK1"/>
<keyword evidence="3" id="KW-1185">Reference proteome</keyword>
<dbReference type="Gene3D" id="3.90.180.10">
    <property type="entry name" value="Medium-chain alcohol dehydrogenases, catalytic domain"/>
    <property type="match status" value="1"/>
</dbReference>
<feature type="region of interest" description="Disordered" evidence="1">
    <location>
        <begin position="462"/>
        <end position="533"/>
    </location>
</feature>
<accession>A0AA88VFK1</accession>
<gene>
    <name evidence="2" type="ORF">RJ639_013486</name>
</gene>
<proteinExistence type="predicted"/>
<dbReference type="EMBL" id="JAVXUP010001827">
    <property type="protein sequence ID" value="KAK3007750.1"/>
    <property type="molecule type" value="Genomic_DNA"/>
</dbReference>
<evidence type="ECO:0000313" key="3">
    <source>
        <dbReference type="Proteomes" id="UP001188597"/>
    </source>
</evidence>
<dbReference type="Proteomes" id="UP001188597">
    <property type="component" value="Unassembled WGS sequence"/>
</dbReference>
<organism evidence="2 3">
    <name type="scientific">Escallonia herrerae</name>
    <dbReference type="NCBI Taxonomy" id="1293975"/>
    <lineage>
        <taxon>Eukaryota</taxon>
        <taxon>Viridiplantae</taxon>
        <taxon>Streptophyta</taxon>
        <taxon>Embryophyta</taxon>
        <taxon>Tracheophyta</taxon>
        <taxon>Spermatophyta</taxon>
        <taxon>Magnoliopsida</taxon>
        <taxon>eudicotyledons</taxon>
        <taxon>Gunneridae</taxon>
        <taxon>Pentapetalae</taxon>
        <taxon>asterids</taxon>
        <taxon>campanulids</taxon>
        <taxon>Escalloniales</taxon>
        <taxon>Escalloniaceae</taxon>
        <taxon>Escallonia</taxon>
    </lineage>
</organism>
<sequence>MDETEEILEFWEEKGLKTMIEVVKMDYVNKAFERMERNDVSNPLDPNDEDMELWHQPGNENLPIVMEELGEVIGDLDLNHNIMEVQPVDELDHAPPVAMAPNPHLVPPFYFKNLAEILEDDDQVSHANTSSNSSEATQVVIAISEEENSATHLEKSAIPPEIKVAFSPAAYESRQNQIAGSETHAQTNLPDQDLADLLKSENPMIRDPQVGTKQISYLSQNISENPIMRDSALPLADSPNPPNHHIPHTVGSSSKNTALAPYSENIAPNYSLSLEPFTSAQIAPRPNINLAKFILGLSDFGLSLLAHPINHNLFNTNWPNTESSTQPSPLTTSPPQAHIPFNTQYQSANTSPVQSPARLHDSNSTGLHSCKFVITFLADLVNNSMLPPSLISKQHDFPSPVIPAVLATDFVQSKTDLVLSITASADPLPPHYLERDPYWLAILGQSSSQPLDKTLGKSFKAPDFDVSSSGTDRQETHGKIFTNPDFEVSSDGTDHLNEPTQSSEKKRGGEEVGEAERKKAKGSFNDESSKSAR</sequence>
<comment type="caution">
    <text evidence="2">The sequence shown here is derived from an EMBL/GenBank/DDBJ whole genome shotgun (WGS) entry which is preliminary data.</text>
</comment>
<reference evidence="2" key="1">
    <citation type="submission" date="2022-12" db="EMBL/GenBank/DDBJ databases">
        <title>Draft genome assemblies for two species of Escallonia (Escalloniales).</title>
        <authorList>
            <person name="Chanderbali A."/>
            <person name="Dervinis C."/>
            <person name="Anghel I."/>
            <person name="Soltis D."/>
            <person name="Soltis P."/>
            <person name="Zapata F."/>
        </authorList>
    </citation>
    <scope>NUCLEOTIDE SEQUENCE</scope>
    <source>
        <strain evidence="2">UCBG64.0493</strain>
        <tissue evidence="2">Leaf</tissue>
    </source>
</reference>
<protein>
    <submittedName>
        <fullName evidence="2">Uncharacterized protein</fullName>
    </submittedName>
</protein>
<evidence type="ECO:0000256" key="1">
    <source>
        <dbReference type="SAM" id="MobiDB-lite"/>
    </source>
</evidence>
<evidence type="ECO:0000313" key="2">
    <source>
        <dbReference type="EMBL" id="KAK3007750.1"/>
    </source>
</evidence>
<dbReference type="Gene3D" id="3.40.50.720">
    <property type="entry name" value="NAD(P)-binding Rossmann-like Domain"/>
    <property type="match status" value="1"/>
</dbReference>
<feature type="compositionally biased region" description="Basic and acidic residues" evidence="1">
    <location>
        <begin position="492"/>
        <end position="517"/>
    </location>
</feature>
<name>A0AA88VFK1_9ASTE</name>